<protein>
    <submittedName>
        <fullName evidence="1">701_t:CDS:1</fullName>
    </submittedName>
</protein>
<accession>A0ACA9NM37</accession>
<evidence type="ECO:0000313" key="2">
    <source>
        <dbReference type="Proteomes" id="UP000789920"/>
    </source>
</evidence>
<dbReference type="EMBL" id="CAJVQC010014711">
    <property type="protein sequence ID" value="CAG8659880.1"/>
    <property type="molecule type" value="Genomic_DNA"/>
</dbReference>
<proteinExistence type="predicted"/>
<feature type="non-terminal residue" evidence="1">
    <location>
        <position position="1"/>
    </location>
</feature>
<comment type="caution">
    <text evidence="1">The sequence shown here is derived from an EMBL/GenBank/DDBJ whole genome shotgun (WGS) entry which is preliminary data.</text>
</comment>
<sequence>VNEEYDKLMTEHKIYEKKLNSILIKVIIVKQEMQQKKFKDIHEILKTIPGNNKNQTLVQIEKIVQNLLERSVLDVSVPRIYSELLSDPPVVKDPAKDQKGGQDCRAQQKQIVKKIYKSGIEMTNYMEPKISNFYHAKNLLEADGNGDFILNIINWAAPEMMKTNATYTEECETFSFVMLLWELAFQKIPYEKMTKEEIIVHVTQNRRETQEQPFYSLDFLHAQRKYLRIIKEGWCGKPEKRINLDEILLRLSEIDAELIKNKENKLAQSFGKFERPSDTFKILEADHLLKILEVDILNESIESDYQR</sequence>
<keyword evidence="2" id="KW-1185">Reference proteome</keyword>
<gene>
    <name evidence="1" type="ORF">RPERSI_LOCUS8229</name>
</gene>
<reference evidence="1" key="1">
    <citation type="submission" date="2021-06" db="EMBL/GenBank/DDBJ databases">
        <authorList>
            <person name="Kallberg Y."/>
            <person name="Tangrot J."/>
            <person name="Rosling A."/>
        </authorList>
    </citation>
    <scope>NUCLEOTIDE SEQUENCE</scope>
    <source>
        <strain evidence="1">MA461A</strain>
    </source>
</reference>
<name>A0ACA9NM37_9GLOM</name>
<dbReference type="Proteomes" id="UP000789920">
    <property type="component" value="Unassembled WGS sequence"/>
</dbReference>
<organism evidence="1 2">
    <name type="scientific">Racocetra persica</name>
    <dbReference type="NCBI Taxonomy" id="160502"/>
    <lineage>
        <taxon>Eukaryota</taxon>
        <taxon>Fungi</taxon>
        <taxon>Fungi incertae sedis</taxon>
        <taxon>Mucoromycota</taxon>
        <taxon>Glomeromycotina</taxon>
        <taxon>Glomeromycetes</taxon>
        <taxon>Diversisporales</taxon>
        <taxon>Gigasporaceae</taxon>
        <taxon>Racocetra</taxon>
    </lineage>
</organism>
<evidence type="ECO:0000313" key="1">
    <source>
        <dbReference type="EMBL" id="CAG8659880.1"/>
    </source>
</evidence>